<gene>
    <name evidence="1" type="ORF">CLV33_1195</name>
</gene>
<proteinExistence type="predicted"/>
<dbReference type="EMBL" id="PVEO01000019">
    <property type="protein sequence ID" value="PQV44595.1"/>
    <property type="molecule type" value="Genomic_DNA"/>
</dbReference>
<dbReference type="AlphaFoldDB" id="A0A362X7F4"/>
<protein>
    <submittedName>
        <fullName evidence="1">Uncharacterized protein</fullName>
    </submittedName>
</protein>
<dbReference type="Proteomes" id="UP000251545">
    <property type="component" value="Unassembled WGS sequence"/>
</dbReference>
<name>A0A362X7F4_9FLAO</name>
<comment type="caution">
    <text evidence="1">The sequence shown here is derived from an EMBL/GenBank/DDBJ whole genome shotgun (WGS) entry which is preliminary data.</text>
</comment>
<dbReference type="RefSeq" id="WP_105474904.1">
    <property type="nucleotide sequence ID" value="NZ_PVEO01000019.1"/>
</dbReference>
<evidence type="ECO:0000313" key="2">
    <source>
        <dbReference type="Proteomes" id="UP000251545"/>
    </source>
</evidence>
<accession>A0A362X7F4</accession>
<reference evidence="1 2" key="1">
    <citation type="submission" date="2018-02" db="EMBL/GenBank/DDBJ databases">
        <title>Genomic Encyclopedia of Archaeal and Bacterial Type Strains, Phase II (KMG-II): from individual species to whole genera.</title>
        <authorList>
            <person name="Goeker M."/>
        </authorList>
    </citation>
    <scope>NUCLEOTIDE SEQUENCE [LARGE SCALE GENOMIC DNA]</scope>
    <source>
        <strain evidence="1 2">DSM 21165</strain>
    </source>
</reference>
<organism evidence="1 2">
    <name type="scientific">Jejuia pallidilutea</name>
    <dbReference type="NCBI Taxonomy" id="504487"/>
    <lineage>
        <taxon>Bacteria</taxon>
        <taxon>Pseudomonadati</taxon>
        <taxon>Bacteroidota</taxon>
        <taxon>Flavobacteriia</taxon>
        <taxon>Flavobacteriales</taxon>
        <taxon>Flavobacteriaceae</taxon>
        <taxon>Jejuia</taxon>
    </lineage>
</organism>
<sequence length="78" mass="9006">MIGNLNQELSNQVENLLSKKVSEIHSELIKNQLLLSIPKDLERFSLASKWLRRILKKNDHLIIANSTERKLLQNGSRS</sequence>
<evidence type="ECO:0000313" key="1">
    <source>
        <dbReference type="EMBL" id="PQV44595.1"/>
    </source>
</evidence>